<comment type="subcellular location">
    <subcellularLocation>
        <location evidence="1">Membrane</location>
        <topology evidence="1">Multi-pass membrane protein</topology>
    </subcellularLocation>
</comment>
<evidence type="ECO:0000256" key="5">
    <source>
        <dbReference type="SAM" id="Phobius"/>
    </source>
</evidence>
<sequence length="114" mass="12194">MCIFAIPFLYSIVEYAGQGEVTLIGLLVITGLFINGPYVLITTAVSSDLSTRSNLVGNTHALATVVAVTTPWPPLWPSTMGWARSAQHSVCWARDCCRNMAGTESSTSSLPPSF</sequence>
<accession>A0A1W0WS05</accession>
<gene>
    <name evidence="6" type="ORF">BV898_07919</name>
</gene>
<keyword evidence="2 5" id="KW-0812">Transmembrane</keyword>
<keyword evidence="7" id="KW-1185">Reference proteome</keyword>
<dbReference type="PANTHER" id="PTHR43184">
    <property type="entry name" value="MAJOR FACILITATOR SUPERFAMILY TRANSPORTER 16, ISOFORM B"/>
    <property type="match status" value="1"/>
</dbReference>
<evidence type="ECO:0000256" key="2">
    <source>
        <dbReference type="ARBA" id="ARBA00022692"/>
    </source>
</evidence>
<comment type="caution">
    <text evidence="6">The sequence shown here is derived from an EMBL/GenBank/DDBJ whole genome shotgun (WGS) entry which is preliminary data.</text>
</comment>
<dbReference type="InterPro" id="IPR036259">
    <property type="entry name" value="MFS_trans_sf"/>
</dbReference>
<evidence type="ECO:0000313" key="7">
    <source>
        <dbReference type="Proteomes" id="UP000192578"/>
    </source>
</evidence>
<dbReference type="AlphaFoldDB" id="A0A1W0WS05"/>
<protein>
    <recommendedName>
        <fullName evidence="8">Major facilitator superfamily (MFS) profile domain-containing protein</fullName>
    </recommendedName>
</protein>
<dbReference type="GO" id="GO:0055062">
    <property type="term" value="P:phosphate ion homeostasis"/>
    <property type="evidence" value="ECO:0007669"/>
    <property type="project" value="TreeGrafter"/>
</dbReference>
<name>A0A1W0WS05_HYPEX</name>
<dbReference type="GO" id="GO:0016020">
    <property type="term" value="C:membrane"/>
    <property type="evidence" value="ECO:0007669"/>
    <property type="project" value="UniProtKB-SubCell"/>
</dbReference>
<evidence type="ECO:0000256" key="4">
    <source>
        <dbReference type="ARBA" id="ARBA00023136"/>
    </source>
</evidence>
<dbReference type="Proteomes" id="UP000192578">
    <property type="component" value="Unassembled WGS sequence"/>
</dbReference>
<evidence type="ECO:0000313" key="6">
    <source>
        <dbReference type="EMBL" id="OQV17976.1"/>
    </source>
</evidence>
<evidence type="ECO:0000256" key="3">
    <source>
        <dbReference type="ARBA" id="ARBA00022989"/>
    </source>
</evidence>
<evidence type="ECO:0008006" key="8">
    <source>
        <dbReference type="Google" id="ProtNLM"/>
    </source>
</evidence>
<dbReference type="Gene3D" id="1.20.1250.20">
    <property type="entry name" value="MFS general substrate transporter like domains"/>
    <property type="match status" value="1"/>
</dbReference>
<proteinExistence type="predicted"/>
<keyword evidence="3 5" id="KW-1133">Transmembrane helix</keyword>
<evidence type="ECO:0000256" key="1">
    <source>
        <dbReference type="ARBA" id="ARBA00004141"/>
    </source>
</evidence>
<feature type="transmembrane region" description="Helical" evidence="5">
    <location>
        <begin position="23"/>
        <end position="45"/>
    </location>
</feature>
<reference evidence="7" key="1">
    <citation type="submission" date="2017-01" db="EMBL/GenBank/DDBJ databases">
        <title>Comparative genomics of anhydrobiosis in the tardigrade Hypsibius dujardini.</title>
        <authorList>
            <person name="Yoshida Y."/>
            <person name="Koutsovoulos G."/>
            <person name="Laetsch D."/>
            <person name="Stevens L."/>
            <person name="Kumar S."/>
            <person name="Horikawa D."/>
            <person name="Ishino K."/>
            <person name="Komine S."/>
            <person name="Tomita M."/>
            <person name="Blaxter M."/>
            <person name="Arakawa K."/>
        </authorList>
    </citation>
    <scope>NUCLEOTIDE SEQUENCE [LARGE SCALE GENOMIC DNA]</scope>
    <source>
        <strain evidence="7">Z151</strain>
    </source>
</reference>
<keyword evidence="4 5" id="KW-0472">Membrane</keyword>
<dbReference type="EMBL" id="MTYJ01000054">
    <property type="protein sequence ID" value="OQV17976.1"/>
    <property type="molecule type" value="Genomic_DNA"/>
</dbReference>
<dbReference type="PANTHER" id="PTHR43184:SF12">
    <property type="entry name" value="SUGAR PHOSPHATE EXCHANGER 3"/>
    <property type="match status" value="1"/>
</dbReference>
<dbReference type="OrthoDB" id="3639251at2759"/>
<organism evidence="6 7">
    <name type="scientific">Hypsibius exemplaris</name>
    <name type="common">Freshwater tardigrade</name>
    <dbReference type="NCBI Taxonomy" id="2072580"/>
    <lineage>
        <taxon>Eukaryota</taxon>
        <taxon>Metazoa</taxon>
        <taxon>Ecdysozoa</taxon>
        <taxon>Tardigrada</taxon>
        <taxon>Eutardigrada</taxon>
        <taxon>Parachela</taxon>
        <taxon>Hypsibioidea</taxon>
        <taxon>Hypsibiidae</taxon>
        <taxon>Hypsibius</taxon>
    </lineage>
</organism>